<sequence length="61" mass="7086">MKAESITKNVSAPRSVSEYLNVLCDLEKAASNFKNRKMFSVIVRYFDSFFCIKNKLLDFVE</sequence>
<proteinExistence type="predicted"/>
<keyword evidence="2" id="KW-1185">Reference proteome</keyword>
<evidence type="ECO:0000313" key="2">
    <source>
        <dbReference type="Proteomes" id="UP001159363"/>
    </source>
</evidence>
<dbReference type="Proteomes" id="UP001159363">
    <property type="component" value="Chromosome X"/>
</dbReference>
<comment type="caution">
    <text evidence="1">The sequence shown here is derived from an EMBL/GenBank/DDBJ whole genome shotgun (WGS) entry which is preliminary data.</text>
</comment>
<gene>
    <name evidence="1" type="ORF">PR048_013230</name>
</gene>
<organism evidence="1 2">
    <name type="scientific">Dryococelus australis</name>
    <dbReference type="NCBI Taxonomy" id="614101"/>
    <lineage>
        <taxon>Eukaryota</taxon>
        <taxon>Metazoa</taxon>
        <taxon>Ecdysozoa</taxon>
        <taxon>Arthropoda</taxon>
        <taxon>Hexapoda</taxon>
        <taxon>Insecta</taxon>
        <taxon>Pterygota</taxon>
        <taxon>Neoptera</taxon>
        <taxon>Polyneoptera</taxon>
        <taxon>Phasmatodea</taxon>
        <taxon>Verophasmatodea</taxon>
        <taxon>Anareolatae</taxon>
        <taxon>Phasmatidae</taxon>
        <taxon>Eurycanthinae</taxon>
        <taxon>Dryococelus</taxon>
    </lineage>
</organism>
<dbReference type="EMBL" id="JARBHB010000004">
    <property type="protein sequence ID" value="KAJ8887016.1"/>
    <property type="molecule type" value="Genomic_DNA"/>
</dbReference>
<name>A0ABQ9HSF6_9NEOP</name>
<accession>A0ABQ9HSF6</accession>
<protein>
    <submittedName>
        <fullName evidence="1">Uncharacterized protein</fullName>
    </submittedName>
</protein>
<reference evidence="1 2" key="1">
    <citation type="submission" date="2023-02" db="EMBL/GenBank/DDBJ databases">
        <title>LHISI_Scaffold_Assembly.</title>
        <authorList>
            <person name="Stuart O.P."/>
            <person name="Cleave R."/>
            <person name="Magrath M.J.L."/>
            <person name="Mikheyev A.S."/>
        </authorList>
    </citation>
    <scope>NUCLEOTIDE SEQUENCE [LARGE SCALE GENOMIC DNA]</scope>
    <source>
        <strain evidence="1">Daus_M_001</strain>
        <tissue evidence="1">Leg muscle</tissue>
    </source>
</reference>
<evidence type="ECO:0000313" key="1">
    <source>
        <dbReference type="EMBL" id="KAJ8887016.1"/>
    </source>
</evidence>